<evidence type="ECO:0000256" key="4">
    <source>
        <dbReference type="ARBA" id="ARBA00022679"/>
    </source>
</evidence>
<dbReference type="GO" id="GO:0008375">
    <property type="term" value="F:acetylglucosaminyltransferase activity"/>
    <property type="evidence" value="ECO:0007669"/>
    <property type="project" value="TreeGrafter"/>
</dbReference>
<keyword evidence="7" id="KW-1133">Transmembrane helix</keyword>
<keyword evidence="3" id="KW-0328">Glycosyltransferase</keyword>
<dbReference type="RefSeq" id="XP_032807481.1">
    <property type="nucleotide sequence ID" value="XM_032951590.1"/>
</dbReference>
<keyword evidence="11" id="KW-1185">Reference proteome</keyword>
<dbReference type="GO" id="GO:0000139">
    <property type="term" value="C:Golgi membrane"/>
    <property type="evidence" value="ECO:0007669"/>
    <property type="project" value="UniProtKB-SubCell"/>
</dbReference>
<comment type="subcellular location">
    <subcellularLocation>
        <location evidence="1">Golgi apparatus membrane</location>
        <topology evidence="1">Single-pass type II membrane protein</topology>
    </subcellularLocation>
</comment>
<evidence type="ECO:0000256" key="1">
    <source>
        <dbReference type="ARBA" id="ARBA00004323"/>
    </source>
</evidence>
<evidence type="ECO:0000256" key="2">
    <source>
        <dbReference type="ARBA" id="ARBA00004922"/>
    </source>
</evidence>
<dbReference type="Pfam" id="PF02485">
    <property type="entry name" value="Branch"/>
    <property type="match status" value="1"/>
</dbReference>
<keyword evidence="4" id="KW-0808">Transferase</keyword>
<dbReference type="RefSeq" id="XP_032807471.1">
    <property type="nucleotide sequence ID" value="XM_032951580.1"/>
</dbReference>
<evidence type="ECO:0000256" key="10">
    <source>
        <dbReference type="ARBA" id="ARBA00038150"/>
    </source>
</evidence>
<evidence type="ECO:0000256" key="8">
    <source>
        <dbReference type="ARBA" id="ARBA00023136"/>
    </source>
</evidence>
<name>A0AAJ7WRI3_PETMA</name>
<dbReference type="InterPro" id="IPR003406">
    <property type="entry name" value="Glyco_trans_14"/>
</dbReference>
<evidence type="ECO:0000256" key="7">
    <source>
        <dbReference type="ARBA" id="ARBA00022989"/>
    </source>
</evidence>
<dbReference type="Proteomes" id="UP001318040">
    <property type="component" value="Chromosome 1"/>
</dbReference>
<keyword evidence="5" id="KW-0812">Transmembrane</keyword>
<evidence type="ECO:0000313" key="12">
    <source>
        <dbReference type="RefSeq" id="XP_032807471.1"/>
    </source>
</evidence>
<dbReference type="AlphaFoldDB" id="A0AAJ7WRI3"/>
<evidence type="ECO:0000256" key="9">
    <source>
        <dbReference type="ARBA" id="ARBA00023180"/>
    </source>
</evidence>
<keyword evidence="8" id="KW-0472">Membrane</keyword>
<dbReference type="KEGG" id="pmrn:116941023"/>
<evidence type="ECO:0000256" key="6">
    <source>
        <dbReference type="ARBA" id="ARBA00022968"/>
    </source>
</evidence>
<proteinExistence type="inferred from homology"/>
<organism evidence="11 12">
    <name type="scientific">Petromyzon marinus</name>
    <name type="common">Sea lamprey</name>
    <dbReference type="NCBI Taxonomy" id="7757"/>
    <lineage>
        <taxon>Eukaryota</taxon>
        <taxon>Metazoa</taxon>
        <taxon>Chordata</taxon>
        <taxon>Craniata</taxon>
        <taxon>Vertebrata</taxon>
        <taxon>Cyclostomata</taxon>
        <taxon>Hyperoartia</taxon>
        <taxon>Petromyzontiformes</taxon>
        <taxon>Petromyzontidae</taxon>
        <taxon>Petromyzon</taxon>
    </lineage>
</organism>
<accession>A0AAJ7WRI3</accession>
<sequence>MGQAVKWNRKGVIVCAAAIATGAVFLVCVRSHSVPREPRGHGETWDLSRYELPDMDPRFPVNCSAVVRGDEESIAEAMLLSITVEFNKRRPLAEDDYLRMTRDCDAFKRDRRYVTVPLSDEEAAFPIAYSVVAHHRVDMLERLLRAIYAPQNVYCLHVDQKSPPPYQEAVRALAACFPNVFLARRQERVVYTSWLRVQADLNCMRDLVAAPQPWKYFINLCGLDFPIKTNLEMVRALRTLNGKNSMESLHTPRDKTVRWEIHHEIMDGELHATHVRKSPPPIPTPMFSGNAYIVVTRAFVEHVLSDPTARALIEWEKDTFSPDEHLWATLQRLPGVPGSSPPHDKYDVQDMMAIARLVRWSYMEGDTLQGAAYPPCRGTVVRWVCVNGVGDLPWALRQHHLFVNKVDSAVDDVAVHCLERHLRSKALGEAVRPCAGAGASTAACEETRLQHVTERGA</sequence>
<gene>
    <name evidence="12 13" type="primary">LOC116941023</name>
</gene>
<keyword evidence="6" id="KW-0735">Signal-anchor</keyword>
<evidence type="ECO:0000256" key="3">
    <source>
        <dbReference type="ARBA" id="ARBA00022676"/>
    </source>
</evidence>
<comment type="pathway">
    <text evidence="2">Protein modification; protein glycosylation.</text>
</comment>
<evidence type="ECO:0000313" key="11">
    <source>
        <dbReference type="Proteomes" id="UP001318040"/>
    </source>
</evidence>
<evidence type="ECO:0000256" key="5">
    <source>
        <dbReference type="ARBA" id="ARBA00022692"/>
    </source>
</evidence>
<dbReference type="PANTHER" id="PTHR19297">
    <property type="entry name" value="GLYCOSYLTRANSFERASE 14 FAMILY MEMBER"/>
    <property type="match status" value="1"/>
</dbReference>
<dbReference type="PANTHER" id="PTHR19297:SF191">
    <property type="entry name" value="PROTEIN XYLOSYLTRANSFERASE"/>
    <property type="match status" value="1"/>
</dbReference>
<keyword evidence="9" id="KW-0325">Glycoprotein</keyword>
<reference evidence="12" key="1">
    <citation type="submission" date="2025-04" db="UniProtKB">
        <authorList>
            <consortium name="RefSeq"/>
        </authorList>
    </citation>
    <scope>IDENTIFICATION</scope>
    <source>
        <tissue evidence="12">Sperm</tissue>
    </source>
</reference>
<reference evidence="11" key="2">
    <citation type="submission" date="2025-05" db="UniProtKB">
        <authorList>
            <consortium name="RefSeq"/>
        </authorList>
    </citation>
    <scope>NUCLEOTIDE SEQUENCE [LARGE SCALE GENOMIC DNA]</scope>
    <source>
        <tissue evidence="13">Sperm</tissue>
    </source>
</reference>
<protein>
    <submittedName>
        <fullName evidence="12 13">Beta-1,3-galactosyl-O-glycosyl-glycoprotein beta-1,6-N-acetylglucosaminyltransferase-like</fullName>
    </submittedName>
</protein>
<comment type="similarity">
    <text evidence="10">Belongs to the glycosyltransferase 14 family.</text>
</comment>
<evidence type="ECO:0000313" key="13">
    <source>
        <dbReference type="RefSeq" id="XP_032807481.1"/>
    </source>
</evidence>